<evidence type="ECO:0000313" key="1">
    <source>
        <dbReference type="EMBL" id="KAH3734606.1"/>
    </source>
</evidence>
<accession>A0A9D4HXI4</accession>
<dbReference type="AlphaFoldDB" id="A0A9D4HXI4"/>
<proteinExistence type="predicted"/>
<comment type="caution">
    <text evidence="1">The sequence shown here is derived from an EMBL/GenBank/DDBJ whole genome shotgun (WGS) entry which is preliminary data.</text>
</comment>
<reference evidence="1" key="1">
    <citation type="journal article" date="2019" name="bioRxiv">
        <title>The Genome of the Zebra Mussel, Dreissena polymorpha: A Resource for Invasive Species Research.</title>
        <authorList>
            <person name="McCartney M.A."/>
            <person name="Auch B."/>
            <person name="Kono T."/>
            <person name="Mallez S."/>
            <person name="Zhang Y."/>
            <person name="Obille A."/>
            <person name="Becker A."/>
            <person name="Abrahante J.E."/>
            <person name="Garbe J."/>
            <person name="Badalamenti J.P."/>
            <person name="Herman A."/>
            <person name="Mangelson H."/>
            <person name="Liachko I."/>
            <person name="Sullivan S."/>
            <person name="Sone E.D."/>
            <person name="Koren S."/>
            <person name="Silverstein K.A.T."/>
            <person name="Beckman K.B."/>
            <person name="Gohl D.M."/>
        </authorList>
    </citation>
    <scope>NUCLEOTIDE SEQUENCE</scope>
    <source>
        <strain evidence="1">Duluth1</strain>
        <tissue evidence="1">Whole animal</tissue>
    </source>
</reference>
<organism evidence="1 2">
    <name type="scientific">Dreissena polymorpha</name>
    <name type="common">Zebra mussel</name>
    <name type="synonym">Mytilus polymorpha</name>
    <dbReference type="NCBI Taxonomy" id="45954"/>
    <lineage>
        <taxon>Eukaryota</taxon>
        <taxon>Metazoa</taxon>
        <taxon>Spiralia</taxon>
        <taxon>Lophotrochozoa</taxon>
        <taxon>Mollusca</taxon>
        <taxon>Bivalvia</taxon>
        <taxon>Autobranchia</taxon>
        <taxon>Heteroconchia</taxon>
        <taxon>Euheterodonta</taxon>
        <taxon>Imparidentia</taxon>
        <taxon>Neoheterodontei</taxon>
        <taxon>Myida</taxon>
        <taxon>Dreissenoidea</taxon>
        <taxon>Dreissenidae</taxon>
        <taxon>Dreissena</taxon>
    </lineage>
</organism>
<name>A0A9D4HXI4_DREPO</name>
<dbReference type="Proteomes" id="UP000828390">
    <property type="component" value="Unassembled WGS sequence"/>
</dbReference>
<sequence>MRNRTICIRCVKPDHRYVSFVLACFLDDLGDDTDMLDAPRYAGYSSFLHSCIDVLVVKQIRGDST</sequence>
<dbReference type="EMBL" id="JAIWYP010000011">
    <property type="protein sequence ID" value="KAH3734606.1"/>
    <property type="molecule type" value="Genomic_DNA"/>
</dbReference>
<gene>
    <name evidence="1" type="ORF">DPMN_041045</name>
</gene>
<keyword evidence="2" id="KW-1185">Reference proteome</keyword>
<reference evidence="1" key="2">
    <citation type="submission" date="2020-11" db="EMBL/GenBank/DDBJ databases">
        <authorList>
            <person name="McCartney M.A."/>
            <person name="Auch B."/>
            <person name="Kono T."/>
            <person name="Mallez S."/>
            <person name="Becker A."/>
            <person name="Gohl D.M."/>
            <person name="Silverstein K.A.T."/>
            <person name="Koren S."/>
            <person name="Bechman K.B."/>
            <person name="Herman A."/>
            <person name="Abrahante J.E."/>
            <person name="Garbe J."/>
        </authorList>
    </citation>
    <scope>NUCLEOTIDE SEQUENCE</scope>
    <source>
        <strain evidence="1">Duluth1</strain>
        <tissue evidence="1">Whole animal</tissue>
    </source>
</reference>
<protein>
    <submittedName>
        <fullName evidence="1">Uncharacterized protein</fullName>
    </submittedName>
</protein>
<evidence type="ECO:0000313" key="2">
    <source>
        <dbReference type="Proteomes" id="UP000828390"/>
    </source>
</evidence>